<keyword evidence="1" id="KW-0805">Transcription regulation</keyword>
<name>A0A7W8DKH8_9BACT</name>
<proteinExistence type="predicted"/>
<dbReference type="Proteomes" id="UP000590740">
    <property type="component" value="Unassembled WGS sequence"/>
</dbReference>
<dbReference type="Gene3D" id="1.10.10.10">
    <property type="entry name" value="Winged helix-like DNA-binding domain superfamily/Winged helix DNA-binding domain"/>
    <property type="match status" value="1"/>
</dbReference>
<dbReference type="Gene3D" id="1.20.120.530">
    <property type="entry name" value="GntR ligand-binding domain-like"/>
    <property type="match status" value="1"/>
</dbReference>
<evidence type="ECO:0000313" key="6">
    <source>
        <dbReference type="Proteomes" id="UP000590740"/>
    </source>
</evidence>
<evidence type="ECO:0000256" key="1">
    <source>
        <dbReference type="ARBA" id="ARBA00023015"/>
    </source>
</evidence>
<reference evidence="5 6" key="1">
    <citation type="submission" date="2020-08" db="EMBL/GenBank/DDBJ databases">
        <title>Genomic Encyclopedia of Type Strains, Phase IV (KMG-IV): sequencing the most valuable type-strain genomes for metagenomic binning, comparative biology and taxonomic classification.</title>
        <authorList>
            <person name="Goeker M."/>
        </authorList>
    </citation>
    <scope>NUCLEOTIDE SEQUENCE [LARGE SCALE GENOMIC DNA]</scope>
    <source>
        <strain evidence="5 6">DSM 12252</strain>
    </source>
</reference>
<dbReference type="InterPro" id="IPR000524">
    <property type="entry name" value="Tscrpt_reg_HTH_GntR"/>
</dbReference>
<dbReference type="InterPro" id="IPR011711">
    <property type="entry name" value="GntR_C"/>
</dbReference>
<dbReference type="CDD" id="cd07377">
    <property type="entry name" value="WHTH_GntR"/>
    <property type="match status" value="1"/>
</dbReference>
<sequence length="235" mass="25460">MAFSSIKPQRSLVEEVCARIATEVRDGGGTGDGWLPPERDLALKLGVSRPVVREATKRLELQGLLEVKHGVGTKVVDKLHKPLNGSLALLIPDEAERLRQLVQVRFMLEPENARLAAENATAAQIRKLRAALKELEGTTDFSTAVEADMAFHRELAAASGNQIATLLLHSLSELMQASLTHGYSRTSTDNAVRQHAAVLNAIEKRDPSAAAKAMREHLITAEADLALPKKSKKAA</sequence>
<dbReference type="SUPFAM" id="SSF46785">
    <property type="entry name" value="Winged helix' DNA-binding domain"/>
    <property type="match status" value="1"/>
</dbReference>
<comment type="caution">
    <text evidence="5">The sequence shown here is derived from an EMBL/GenBank/DDBJ whole genome shotgun (WGS) entry which is preliminary data.</text>
</comment>
<keyword evidence="2" id="KW-0238">DNA-binding</keyword>
<dbReference type="PROSITE" id="PS50949">
    <property type="entry name" value="HTH_GNTR"/>
    <property type="match status" value="1"/>
</dbReference>
<dbReference type="PRINTS" id="PR00035">
    <property type="entry name" value="HTHGNTR"/>
</dbReference>
<dbReference type="AlphaFoldDB" id="A0A7W8DKH8"/>
<dbReference type="SMART" id="SM00895">
    <property type="entry name" value="FCD"/>
    <property type="match status" value="1"/>
</dbReference>
<dbReference type="Pfam" id="PF00392">
    <property type="entry name" value="GntR"/>
    <property type="match status" value="1"/>
</dbReference>
<evidence type="ECO:0000259" key="4">
    <source>
        <dbReference type="PROSITE" id="PS50949"/>
    </source>
</evidence>
<keyword evidence="6" id="KW-1185">Reference proteome</keyword>
<dbReference type="Pfam" id="PF07729">
    <property type="entry name" value="FCD"/>
    <property type="match status" value="1"/>
</dbReference>
<organism evidence="5 6">
    <name type="scientific">Prosthecobacter vanneervenii</name>
    <dbReference type="NCBI Taxonomy" id="48466"/>
    <lineage>
        <taxon>Bacteria</taxon>
        <taxon>Pseudomonadati</taxon>
        <taxon>Verrucomicrobiota</taxon>
        <taxon>Verrucomicrobiia</taxon>
        <taxon>Verrucomicrobiales</taxon>
        <taxon>Verrucomicrobiaceae</taxon>
        <taxon>Prosthecobacter</taxon>
    </lineage>
</organism>
<dbReference type="RefSeq" id="WP_184340140.1">
    <property type="nucleotide sequence ID" value="NZ_JACHIG010000005.1"/>
</dbReference>
<dbReference type="PANTHER" id="PTHR43537:SF5">
    <property type="entry name" value="UXU OPERON TRANSCRIPTIONAL REGULATOR"/>
    <property type="match status" value="1"/>
</dbReference>
<gene>
    <name evidence="5" type="ORF">HNQ65_002811</name>
</gene>
<dbReference type="SMART" id="SM00345">
    <property type="entry name" value="HTH_GNTR"/>
    <property type="match status" value="1"/>
</dbReference>
<dbReference type="InterPro" id="IPR036390">
    <property type="entry name" value="WH_DNA-bd_sf"/>
</dbReference>
<dbReference type="PANTHER" id="PTHR43537">
    <property type="entry name" value="TRANSCRIPTIONAL REGULATOR, GNTR FAMILY"/>
    <property type="match status" value="1"/>
</dbReference>
<protein>
    <submittedName>
        <fullName evidence="5">GntR family transcriptional repressor for pyruvate dehydrogenase complex</fullName>
    </submittedName>
</protein>
<evidence type="ECO:0000256" key="3">
    <source>
        <dbReference type="ARBA" id="ARBA00023163"/>
    </source>
</evidence>
<feature type="domain" description="HTH gntR-type" evidence="4">
    <location>
        <begin position="10"/>
        <end position="78"/>
    </location>
</feature>
<accession>A0A7W8DKH8</accession>
<dbReference type="InterPro" id="IPR008920">
    <property type="entry name" value="TF_FadR/GntR_C"/>
</dbReference>
<dbReference type="EMBL" id="JACHIG010000005">
    <property type="protein sequence ID" value="MBB5033228.1"/>
    <property type="molecule type" value="Genomic_DNA"/>
</dbReference>
<dbReference type="GO" id="GO:0003677">
    <property type="term" value="F:DNA binding"/>
    <property type="evidence" value="ECO:0007669"/>
    <property type="project" value="UniProtKB-KW"/>
</dbReference>
<keyword evidence="5" id="KW-0670">Pyruvate</keyword>
<evidence type="ECO:0000313" key="5">
    <source>
        <dbReference type="EMBL" id="MBB5033228.1"/>
    </source>
</evidence>
<dbReference type="InterPro" id="IPR036388">
    <property type="entry name" value="WH-like_DNA-bd_sf"/>
</dbReference>
<dbReference type="SUPFAM" id="SSF48008">
    <property type="entry name" value="GntR ligand-binding domain-like"/>
    <property type="match status" value="1"/>
</dbReference>
<keyword evidence="3" id="KW-0804">Transcription</keyword>
<evidence type="ECO:0000256" key="2">
    <source>
        <dbReference type="ARBA" id="ARBA00023125"/>
    </source>
</evidence>
<dbReference type="GO" id="GO:0003700">
    <property type="term" value="F:DNA-binding transcription factor activity"/>
    <property type="evidence" value="ECO:0007669"/>
    <property type="project" value="InterPro"/>
</dbReference>